<feature type="domain" description="Farnesoic acid O-methyl transferase" evidence="1">
    <location>
        <begin position="328"/>
        <end position="453"/>
    </location>
</feature>
<evidence type="ECO:0000313" key="2">
    <source>
        <dbReference type="EnsemblMetazoa" id="SCAU009914-PA"/>
    </source>
</evidence>
<dbReference type="SMART" id="SM00696">
    <property type="entry name" value="DM9"/>
    <property type="match status" value="2"/>
</dbReference>
<feature type="domain" description="Farnesoic acid O-methyl transferase" evidence="1">
    <location>
        <begin position="168"/>
        <end position="295"/>
    </location>
</feature>
<dbReference type="PANTHER" id="PTHR36695">
    <property type="entry name" value="AGAP008648-PA"/>
    <property type="match status" value="1"/>
</dbReference>
<dbReference type="EnsemblMetazoa" id="SCAU009914-RA">
    <property type="protein sequence ID" value="SCAU009914-PA"/>
    <property type="gene ID" value="SCAU009914"/>
</dbReference>
<evidence type="ECO:0000313" key="3">
    <source>
        <dbReference type="Proteomes" id="UP000095300"/>
    </source>
</evidence>
<feature type="domain" description="Farnesoic acid O-methyl transferase" evidence="1">
    <location>
        <begin position="477"/>
        <end position="604"/>
    </location>
</feature>
<organism evidence="2 3">
    <name type="scientific">Stomoxys calcitrans</name>
    <name type="common">Stable fly</name>
    <name type="synonym">Conops calcitrans</name>
    <dbReference type="NCBI Taxonomy" id="35570"/>
    <lineage>
        <taxon>Eukaryota</taxon>
        <taxon>Metazoa</taxon>
        <taxon>Ecdysozoa</taxon>
        <taxon>Arthropoda</taxon>
        <taxon>Hexapoda</taxon>
        <taxon>Insecta</taxon>
        <taxon>Pterygota</taxon>
        <taxon>Neoptera</taxon>
        <taxon>Endopterygota</taxon>
        <taxon>Diptera</taxon>
        <taxon>Brachycera</taxon>
        <taxon>Muscomorpha</taxon>
        <taxon>Muscoidea</taxon>
        <taxon>Muscidae</taxon>
        <taxon>Stomoxys</taxon>
    </lineage>
</organism>
<dbReference type="InterPro" id="IPR022041">
    <property type="entry name" value="Methyltransf_FA"/>
</dbReference>
<gene>
    <name evidence="2" type="primary">106086465</name>
</gene>
<evidence type="ECO:0000259" key="1">
    <source>
        <dbReference type="Pfam" id="PF12248"/>
    </source>
</evidence>
<dbReference type="OrthoDB" id="2142040at2759"/>
<sequence>MTTFINTPNEKRYIFYPASNGEFKFRICCNNDCHVALAMQPHEALPMYEIAIGGWNNTKSIIRKFGEQPDLAAAATPNILNNNEMRGFWVRWFDNTISVGREGESQAFMSHKDPNLLPIKYVGICTAYGSTGSWLFDEIPINGIVPYHPMKADLVGSQNMKFVKTPNEKKYKYYPAQGEIFTFNVCCTNDCHISLSTHMDWVTPIYEIAIGGWSNSKSIIRLIGKEPNVVAAITPNIVNPNEMRGFWVSWDNNVIQVGRTGESVPFMSYKDVNLFDIKYVGICTAFGSTGTWLLKEMASAKEIVSLPTGILNDNSKLTSVNTPNLQKYIFYPARGETFSFKVRCSNDCHVSLSTNPQELLPMYVIVIGGWNNSKSVIRKIGSPPDLVEAMTPSIVNSKEYRSFWVCWYGNVIQVGRDGENVPFMAYKDENLFMVKYVGIYTAFGSTGSWLLDENFKADLVRNPSNCLKIKTPKEKAYKFYKIHGERFNFKISCSHDCLLALSAQPLEGLPMYEIVVGGWGNTKSVIRQIGLQPAEVTEVLTPDILASDKLIGFWISWSNNTLSVGRAGESMSFMSHKDAKLFPITYVGISSGNGATGTWQLEDKTISPGNWFATSNGVLPPAAISCNLNDKELNYVARVKYNGNLIPGRLQSTQGLCYITYKGKVLSFNNYEVFVSGNASWAPVVNGRLPSNALVGGYTDDGELLYIGRALHLGNLTPGKVQHSKGCCLISHQNREIACPEYEVYVTN</sequence>
<dbReference type="Pfam" id="PF11901">
    <property type="entry name" value="DM9"/>
    <property type="match status" value="1"/>
</dbReference>
<accession>A0A1I8PPF6</accession>
<dbReference type="InterPro" id="IPR006616">
    <property type="entry name" value="DM9_repeat"/>
</dbReference>
<dbReference type="VEuPathDB" id="VectorBase:SCAU009914"/>
<reference evidence="2" key="1">
    <citation type="submission" date="2020-05" db="UniProtKB">
        <authorList>
            <consortium name="EnsemblMetazoa"/>
        </authorList>
    </citation>
    <scope>IDENTIFICATION</scope>
    <source>
        <strain evidence="2">USDA</strain>
    </source>
</reference>
<name>A0A1I8PPF6_STOCA</name>
<protein>
    <recommendedName>
        <fullName evidence="1">Farnesoic acid O-methyl transferase domain-containing protein</fullName>
    </recommendedName>
</protein>
<proteinExistence type="predicted"/>
<feature type="domain" description="Farnesoic acid O-methyl transferase" evidence="1">
    <location>
        <begin position="11"/>
        <end position="138"/>
    </location>
</feature>
<dbReference type="PANTHER" id="PTHR36695:SF12">
    <property type="entry name" value="AGAP008648-PA"/>
    <property type="match status" value="1"/>
</dbReference>
<dbReference type="Pfam" id="PF12248">
    <property type="entry name" value="Methyltransf_FA"/>
    <property type="match status" value="4"/>
</dbReference>
<dbReference type="AlphaFoldDB" id="A0A1I8PPF6"/>
<dbReference type="Proteomes" id="UP000095300">
    <property type="component" value="Unassembled WGS sequence"/>
</dbReference>
<keyword evidence="3" id="KW-1185">Reference proteome</keyword>
<dbReference type="KEGG" id="scac:106086465"/>